<proteinExistence type="predicted"/>
<evidence type="ECO:0000313" key="2">
    <source>
        <dbReference type="EMBL" id="MEK8031097.1"/>
    </source>
</evidence>
<keyword evidence="3" id="KW-1185">Reference proteome</keyword>
<evidence type="ECO:0000256" key="1">
    <source>
        <dbReference type="SAM" id="SignalP"/>
    </source>
</evidence>
<feature type="signal peptide" evidence="1">
    <location>
        <begin position="1"/>
        <end position="26"/>
    </location>
</feature>
<keyword evidence="1" id="KW-0732">Signal</keyword>
<comment type="caution">
    <text evidence="2">The sequence shown here is derived from an EMBL/GenBank/DDBJ whole genome shotgun (WGS) entry which is preliminary data.</text>
</comment>
<accession>A0ABU9BQG1</accession>
<sequence>MPRPWTAPAALMVAVAALLMHQPAAAAPAAGPISSIDDLKRAFASVLAGEFPAAHCGELGNPQGDLSWPGALRISATGKILAPRDLVRMDMFDSRGSMVLGRRYPPYPPKMTNALFFYELRVGDELFRIEPDKTVDSVFLETGNGGGTGNANTGVECPDVNMSTARIAATGYDMNELLLPVFDTRGATVTGQCRAMGGRVKPRPADRTATLKVGAQGIWIDGKLLPFGDSGRRIVEHSLGSRFADGSLNGGYSWADGSAVHMERMGLASSNAPFATFAFHLPDMPEGVLYTCRPGGFFSGSQR</sequence>
<gene>
    <name evidence="2" type="ORF">AACH06_09750</name>
</gene>
<evidence type="ECO:0000313" key="3">
    <source>
        <dbReference type="Proteomes" id="UP001371218"/>
    </source>
</evidence>
<protein>
    <submittedName>
        <fullName evidence="2">Uncharacterized protein</fullName>
    </submittedName>
</protein>
<feature type="chain" id="PRO_5045452665" evidence="1">
    <location>
        <begin position="27"/>
        <end position="303"/>
    </location>
</feature>
<dbReference type="Proteomes" id="UP001371218">
    <property type="component" value="Unassembled WGS sequence"/>
</dbReference>
<name>A0ABU9BQG1_9BURK</name>
<reference evidence="2 3" key="1">
    <citation type="submission" date="2024-04" db="EMBL/GenBank/DDBJ databases">
        <title>Novel species of the genus Ideonella isolated from streams.</title>
        <authorList>
            <person name="Lu H."/>
        </authorList>
    </citation>
    <scope>NUCLEOTIDE SEQUENCE [LARGE SCALE GENOMIC DNA]</scope>
    <source>
        <strain evidence="2 3">DXS29W</strain>
    </source>
</reference>
<organism evidence="2 3">
    <name type="scientific">Ideonella lacteola</name>
    <dbReference type="NCBI Taxonomy" id="2984193"/>
    <lineage>
        <taxon>Bacteria</taxon>
        <taxon>Pseudomonadati</taxon>
        <taxon>Pseudomonadota</taxon>
        <taxon>Betaproteobacteria</taxon>
        <taxon>Burkholderiales</taxon>
        <taxon>Sphaerotilaceae</taxon>
        <taxon>Ideonella</taxon>
    </lineage>
</organism>
<dbReference type="EMBL" id="JBBUTG010000004">
    <property type="protein sequence ID" value="MEK8031097.1"/>
    <property type="molecule type" value="Genomic_DNA"/>
</dbReference>
<dbReference type="RefSeq" id="WP_341425459.1">
    <property type="nucleotide sequence ID" value="NZ_JBBUTG010000004.1"/>
</dbReference>